<dbReference type="Proteomes" id="UP000091820">
    <property type="component" value="Unassembled WGS sequence"/>
</dbReference>
<dbReference type="VEuPathDB" id="VectorBase:GBRI005471"/>
<protein>
    <recommendedName>
        <fullName evidence="3 6">tRNA (adenine(58)-N(1))-methyltransferase non-catalytic subunit TRM6</fullName>
    </recommendedName>
</protein>
<evidence type="ECO:0000256" key="3">
    <source>
        <dbReference type="ARBA" id="ARBA00021704"/>
    </source>
</evidence>
<evidence type="ECO:0000313" key="8">
    <source>
        <dbReference type="EnsemblMetazoa" id="GBRI005471-PA"/>
    </source>
</evidence>
<keyword evidence="4 6" id="KW-0819">tRNA processing</keyword>
<proteinExistence type="inferred from homology"/>
<dbReference type="PANTHER" id="PTHR12945:SF0">
    <property type="entry name" value="TRNA (ADENINE(58)-N(1))-METHYLTRANSFERASE NON-CATALYTIC SUBUNIT TRM6"/>
    <property type="match status" value="1"/>
</dbReference>
<dbReference type="InterPro" id="IPR017423">
    <property type="entry name" value="TRM6"/>
</dbReference>
<dbReference type="GO" id="GO:0031515">
    <property type="term" value="C:tRNA (m1A) methyltransferase complex"/>
    <property type="evidence" value="ECO:0007669"/>
    <property type="project" value="UniProtKB-UniRule"/>
</dbReference>
<feature type="region of interest" description="Disordered" evidence="7">
    <location>
        <begin position="282"/>
        <end position="331"/>
    </location>
</feature>
<comment type="subcellular location">
    <subcellularLocation>
        <location evidence="1 6">Nucleus</location>
    </subcellularLocation>
</comment>
<feature type="compositionally biased region" description="Polar residues" evidence="7">
    <location>
        <begin position="322"/>
        <end position="331"/>
    </location>
</feature>
<keyword evidence="5 6" id="KW-0539">Nucleus</keyword>
<sequence length="479" mass="55156">MNTDDGRPKIQLGDYIILQRQKYTKLVKFSNADSTAMLGKEQLELGNILDQPYFSTFKMCPKEELGRSHRGRQRLHTLEICTDIELPNIREALGISSCGPDNRNIIDDGDSQSLKPDDIEQLRDEYNESTKIIEKIVENSKTFHTKTEYSQEKYLKKKEKKYFEFVQIKQPNIRLIAEIYYRQDAERIMSIRMDTLSQIISYSGVSAYGNYLMYESGTNGLLPAAFLNAMGSNTEACLVHMHPGNVAQKQAVLALNFPEEQGRRCISVNIYSVLREYYQGENSKEEESTDSNEHLEPCIKKPKLQNEVDEEKKQKEGFAGQQKDSINNSGQKIEQENINEIESDGSKQAQETTINDDCNVKCSNKVQVPQKWQLENRRACCLMREKFDSLFIAAKEHPTNLVRELLQLIKPSRPIVIFSLCREVLTELYMDLKTNSSKVINLHLTSNWMRLYQILPNRTHPEVNMQSNSGYLLTGYTVE</sequence>
<dbReference type="Gene3D" id="3.40.50.150">
    <property type="entry name" value="Vaccinia Virus protein VP39"/>
    <property type="match status" value="1"/>
</dbReference>
<name>A0A1A9W3X5_9MUSC</name>
<dbReference type="AlphaFoldDB" id="A0A1A9W3X5"/>
<dbReference type="EnsemblMetazoa" id="GBRI005471-RA">
    <property type="protein sequence ID" value="GBRI005471-PA"/>
    <property type="gene ID" value="GBRI005471"/>
</dbReference>
<dbReference type="PANTHER" id="PTHR12945">
    <property type="entry name" value="TRANSLATION INITIATION FACTOR EIF3-RELATED"/>
    <property type="match status" value="1"/>
</dbReference>
<evidence type="ECO:0000256" key="1">
    <source>
        <dbReference type="ARBA" id="ARBA00004123"/>
    </source>
</evidence>
<dbReference type="Pfam" id="PF04189">
    <property type="entry name" value="Gcd10p"/>
    <property type="match status" value="1"/>
</dbReference>
<reference evidence="8" key="2">
    <citation type="submission" date="2020-05" db="UniProtKB">
        <authorList>
            <consortium name="EnsemblMetazoa"/>
        </authorList>
    </citation>
    <scope>IDENTIFICATION</scope>
    <source>
        <strain evidence="8">IAEA</strain>
    </source>
</reference>
<dbReference type="InterPro" id="IPR029063">
    <property type="entry name" value="SAM-dependent_MTases_sf"/>
</dbReference>
<evidence type="ECO:0000256" key="7">
    <source>
        <dbReference type="SAM" id="MobiDB-lite"/>
    </source>
</evidence>
<feature type="compositionally biased region" description="Basic and acidic residues" evidence="7">
    <location>
        <begin position="282"/>
        <end position="316"/>
    </location>
</feature>
<evidence type="ECO:0000256" key="6">
    <source>
        <dbReference type="PIRNR" id="PIRNR038170"/>
    </source>
</evidence>
<evidence type="ECO:0000256" key="5">
    <source>
        <dbReference type="ARBA" id="ARBA00023242"/>
    </source>
</evidence>
<evidence type="ECO:0000313" key="9">
    <source>
        <dbReference type="Proteomes" id="UP000091820"/>
    </source>
</evidence>
<reference evidence="9" key="1">
    <citation type="submission" date="2014-03" db="EMBL/GenBank/DDBJ databases">
        <authorList>
            <person name="Aksoy S."/>
            <person name="Warren W."/>
            <person name="Wilson R.K."/>
        </authorList>
    </citation>
    <scope>NUCLEOTIDE SEQUENCE [LARGE SCALE GENOMIC DNA]</scope>
    <source>
        <strain evidence="9">IAEA</strain>
    </source>
</reference>
<evidence type="ECO:0000256" key="4">
    <source>
        <dbReference type="ARBA" id="ARBA00022694"/>
    </source>
</evidence>
<dbReference type="GO" id="GO:0030488">
    <property type="term" value="P:tRNA methylation"/>
    <property type="evidence" value="ECO:0007669"/>
    <property type="project" value="InterPro"/>
</dbReference>
<dbReference type="STRING" id="37001.A0A1A9W3X5"/>
<accession>A0A1A9W3X5</accession>
<organism evidence="8 9">
    <name type="scientific">Glossina brevipalpis</name>
    <dbReference type="NCBI Taxonomy" id="37001"/>
    <lineage>
        <taxon>Eukaryota</taxon>
        <taxon>Metazoa</taxon>
        <taxon>Ecdysozoa</taxon>
        <taxon>Arthropoda</taxon>
        <taxon>Hexapoda</taxon>
        <taxon>Insecta</taxon>
        <taxon>Pterygota</taxon>
        <taxon>Neoptera</taxon>
        <taxon>Endopterygota</taxon>
        <taxon>Diptera</taxon>
        <taxon>Brachycera</taxon>
        <taxon>Muscomorpha</taxon>
        <taxon>Hippoboscoidea</taxon>
        <taxon>Glossinidae</taxon>
        <taxon>Glossina</taxon>
    </lineage>
</organism>
<comment type="similarity">
    <text evidence="2 6">Belongs to the TRM6/GCD10 family.</text>
</comment>
<comment type="function">
    <text evidence="6">Substrate-binding subunit of tRNA (adenine-N1-)-methyltransferase, which catalyzes the formation of N1-methyladenine at position 58 (m1A58) in initiator methionyl-tRNA.</text>
</comment>
<dbReference type="GO" id="GO:0005634">
    <property type="term" value="C:nucleus"/>
    <property type="evidence" value="ECO:0007669"/>
    <property type="project" value="UniProtKB-SubCell"/>
</dbReference>
<dbReference type="PIRSF" id="PIRSF038170">
    <property type="entry name" value="tRNA_m1A_mtfrase"/>
    <property type="match status" value="1"/>
</dbReference>
<comment type="subunit">
    <text evidence="6">Heterotetramer.</text>
</comment>
<keyword evidence="9" id="KW-1185">Reference proteome</keyword>
<evidence type="ECO:0000256" key="2">
    <source>
        <dbReference type="ARBA" id="ARBA00008320"/>
    </source>
</evidence>